<dbReference type="RefSeq" id="WP_130427798.1">
    <property type="nucleotide sequence ID" value="NZ_CP035949.1"/>
</dbReference>
<dbReference type="AlphaFoldDB" id="A0A4P6MAE8"/>
<comment type="similarity">
    <text evidence="7">Belongs to the binding-protein-dependent transport system permease family.</text>
</comment>
<dbReference type="InterPro" id="IPR035906">
    <property type="entry name" value="MetI-like_sf"/>
</dbReference>
<keyword evidence="3" id="KW-1003">Cell membrane</keyword>
<sequence length="308" mass="34858">MIKYIFKKSLYTITLFITVIFISFFTMKMIPGDPVDAMFEKGLTPELRKLKEKELGLDKPLKTQFINYFKNIFIGDFGKSYYGTKEPVFNLFTKAFTNTFKLAFLSCFFGSLLGIFLGALSAFYEGSKKSFILDFYSIIIISSPSFIIGILLQLTLGHYLRLFPVADFDTPKHVVLPILTLSLLISGSVFKTTKTSMEECLSQPYIKTAYSKGLSKKNIIFKHALKNALIPVVAHIGLLLSFLIGGSIITENIFEIKGVGFLIKNAFDNRNYPVIQCCIILLALFIAIWNLFLDLVYAWLDPKIKQKG</sequence>
<dbReference type="Proteomes" id="UP000289726">
    <property type="component" value="Chromosome"/>
</dbReference>
<comment type="subcellular location">
    <subcellularLocation>
        <location evidence="1 7">Cell membrane</location>
        <topology evidence="1 7">Multi-pass membrane protein</topology>
    </subcellularLocation>
</comment>
<dbReference type="Gene3D" id="1.10.3720.10">
    <property type="entry name" value="MetI-like"/>
    <property type="match status" value="1"/>
</dbReference>
<accession>A0A4P6MAE8</accession>
<proteinExistence type="inferred from homology"/>
<gene>
    <name evidence="9" type="ORF">EXT02_02110</name>
</gene>
<evidence type="ECO:0000256" key="2">
    <source>
        <dbReference type="ARBA" id="ARBA00022448"/>
    </source>
</evidence>
<keyword evidence="2 7" id="KW-0813">Transport</keyword>
<dbReference type="PANTHER" id="PTHR43163">
    <property type="entry name" value="DIPEPTIDE TRANSPORT SYSTEM PERMEASE PROTEIN DPPB-RELATED"/>
    <property type="match status" value="1"/>
</dbReference>
<evidence type="ECO:0000256" key="3">
    <source>
        <dbReference type="ARBA" id="ARBA00022475"/>
    </source>
</evidence>
<feature type="domain" description="ABC transmembrane type-1" evidence="8">
    <location>
        <begin position="96"/>
        <end position="293"/>
    </location>
</feature>
<feature type="transmembrane region" description="Helical" evidence="7">
    <location>
        <begin position="174"/>
        <end position="190"/>
    </location>
</feature>
<keyword evidence="4 7" id="KW-0812">Transmembrane</keyword>
<evidence type="ECO:0000256" key="1">
    <source>
        <dbReference type="ARBA" id="ARBA00004651"/>
    </source>
</evidence>
<organism evidence="9 10">
    <name type="scientific">'Catharanthus roseus' aster yellows phytoplasma</name>
    <dbReference type="NCBI Taxonomy" id="1193712"/>
    <lineage>
        <taxon>Bacteria</taxon>
        <taxon>Bacillati</taxon>
        <taxon>Mycoplasmatota</taxon>
        <taxon>Mollicutes</taxon>
        <taxon>Acholeplasmatales</taxon>
        <taxon>Acholeplasmataceae</taxon>
        <taxon>Candidatus Phytoplasma</taxon>
        <taxon>16SrI (Aster yellows group)</taxon>
    </lineage>
</organism>
<name>A0A4P6MAE8_9MOLU</name>
<feature type="transmembrane region" description="Helical" evidence="7">
    <location>
        <begin position="102"/>
        <end position="124"/>
    </location>
</feature>
<evidence type="ECO:0000313" key="9">
    <source>
        <dbReference type="EMBL" id="QBF23967.1"/>
    </source>
</evidence>
<dbReference type="GO" id="GO:0055085">
    <property type="term" value="P:transmembrane transport"/>
    <property type="evidence" value="ECO:0007669"/>
    <property type="project" value="InterPro"/>
</dbReference>
<feature type="transmembrane region" description="Helical" evidence="7">
    <location>
        <begin position="12"/>
        <end position="30"/>
    </location>
</feature>
<dbReference type="GO" id="GO:0005886">
    <property type="term" value="C:plasma membrane"/>
    <property type="evidence" value="ECO:0007669"/>
    <property type="project" value="UniProtKB-SubCell"/>
</dbReference>
<keyword evidence="6 7" id="KW-0472">Membrane</keyword>
<dbReference type="CDD" id="cd06261">
    <property type="entry name" value="TM_PBP2"/>
    <property type="match status" value="1"/>
</dbReference>
<dbReference type="PROSITE" id="PS50928">
    <property type="entry name" value="ABC_TM1"/>
    <property type="match status" value="1"/>
</dbReference>
<evidence type="ECO:0000259" key="8">
    <source>
        <dbReference type="PROSITE" id="PS50928"/>
    </source>
</evidence>
<keyword evidence="5 7" id="KW-1133">Transmembrane helix</keyword>
<reference evidence="9 10" key="1">
    <citation type="submission" date="2019-02" db="EMBL/GenBank/DDBJ databases">
        <title>Draft Genome Sequence of Maize Bushy Stunt-like Phytoplasma group 16SrI-B (Aster yellows) in South Africa.</title>
        <authorList>
            <person name="Coetzee B."/>
            <person name="Douglas-Smit N."/>
            <person name="Maree H.J."/>
            <person name="Burger J.T."/>
            <person name="Kruger K."/>
            <person name="Pietersen G."/>
        </authorList>
    </citation>
    <scope>NUCLEOTIDE SEQUENCE [LARGE SCALE GENOMIC DNA]</scope>
    <source>
        <strain evidence="9 10">De Villa</strain>
    </source>
</reference>
<evidence type="ECO:0000256" key="4">
    <source>
        <dbReference type="ARBA" id="ARBA00022692"/>
    </source>
</evidence>
<protein>
    <submittedName>
        <fullName evidence="9">ABC transporter permease</fullName>
    </submittedName>
</protein>
<keyword evidence="10" id="KW-1185">Reference proteome</keyword>
<feature type="transmembrane region" description="Helical" evidence="7">
    <location>
        <begin position="228"/>
        <end position="249"/>
    </location>
</feature>
<dbReference type="Pfam" id="PF19300">
    <property type="entry name" value="BPD_transp_1_N"/>
    <property type="match status" value="1"/>
</dbReference>
<evidence type="ECO:0000313" key="10">
    <source>
        <dbReference type="Proteomes" id="UP000289726"/>
    </source>
</evidence>
<dbReference type="Pfam" id="PF00528">
    <property type="entry name" value="BPD_transp_1"/>
    <property type="match status" value="1"/>
</dbReference>
<dbReference type="InterPro" id="IPR045621">
    <property type="entry name" value="BPD_transp_1_N"/>
</dbReference>
<dbReference type="InterPro" id="IPR000515">
    <property type="entry name" value="MetI-like"/>
</dbReference>
<feature type="transmembrane region" description="Helical" evidence="7">
    <location>
        <begin position="273"/>
        <end position="300"/>
    </location>
</feature>
<feature type="transmembrane region" description="Helical" evidence="7">
    <location>
        <begin position="131"/>
        <end position="154"/>
    </location>
</feature>
<dbReference type="EMBL" id="CP035949">
    <property type="protein sequence ID" value="QBF23967.1"/>
    <property type="molecule type" value="Genomic_DNA"/>
</dbReference>
<evidence type="ECO:0000256" key="5">
    <source>
        <dbReference type="ARBA" id="ARBA00022989"/>
    </source>
</evidence>
<evidence type="ECO:0000256" key="6">
    <source>
        <dbReference type="ARBA" id="ARBA00023136"/>
    </source>
</evidence>
<dbReference type="PANTHER" id="PTHR43163:SF6">
    <property type="entry name" value="DIPEPTIDE TRANSPORT SYSTEM PERMEASE PROTEIN DPPB-RELATED"/>
    <property type="match status" value="1"/>
</dbReference>
<dbReference type="SUPFAM" id="SSF161098">
    <property type="entry name" value="MetI-like"/>
    <property type="match status" value="1"/>
</dbReference>
<evidence type="ECO:0000256" key="7">
    <source>
        <dbReference type="RuleBase" id="RU363032"/>
    </source>
</evidence>